<reference evidence="1" key="1">
    <citation type="journal article" date="2015" name="Nature">
        <title>Complex archaea that bridge the gap between prokaryotes and eukaryotes.</title>
        <authorList>
            <person name="Spang A."/>
            <person name="Saw J.H."/>
            <person name="Jorgensen S.L."/>
            <person name="Zaremba-Niedzwiedzka K."/>
            <person name="Martijn J."/>
            <person name="Lind A.E."/>
            <person name="van Eijk R."/>
            <person name="Schleper C."/>
            <person name="Guy L."/>
            <person name="Ettema T.J."/>
        </authorList>
    </citation>
    <scope>NUCLEOTIDE SEQUENCE</scope>
</reference>
<protein>
    <submittedName>
        <fullName evidence="1">Uncharacterized protein</fullName>
    </submittedName>
</protein>
<organism evidence="1">
    <name type="scientific">marine sediment metagenome</name>
    <dbReference type="NCBI Taxonomy" id="412755"/>
    <lineage>
        <taxon>unclassified sequences</taxon>
        <taxon>metagenomes</taxon>
        <taxon>ecological metagenomes</taxon>
    </lineage>
</organism>
<dbReference type="InterPro" id="IPR044000">
    <property type="entry name" value="Phage_tube_2"/>
</dbReference>
<accession>A0A0F9H9D9</accession>
<gene>
    <name evidence="1" type="ORF">LCGC14_1731320</name>
</gene>
<evidence type="ECO:0000313" key="1">
    <source>
        <dbReference type="EMBL" id="KKM07700.1"/>
    </source>
</evidence>
<comment type="caution">
    <text evidence="1">The sequence shown here is derived from an EMBL/GenBank/DDBJ whole genome shotgun (WGS) entry which is preliminary data.</text>
</comment>
<name>A0A0F9H9D9_9ZZZZ</name>
<dbReference type="Pfam" id="PF18906">
    <property type="entry name" value="Phage_tube_2"/>
    <property type="match status" value="1"/>
</dbReference>
<dbReference type="EMBL" id="LAZR01015713">
    <property type="protein sequence ID" value="KKM07700.1"/>
    <property type="molecule type" value="Genomic_DNA"/>
</dbReference>
<dbReference type="AlphaFoldDB" id="A0A0F9H9D9"/>
<sequence length="340" mass="38018">MSETQLTNFIGWLQEATYGTDPNPNSNTHYKLGKNVIGDYPRVQRNVQINHNNNYQPSERITTKHIVQGNIAFEPVNSLALKYLFTQVDGTGISEAAGVFTIDPSAIAVNGQRNSWAWRSDLGNSTENIRAHYLGNMVIRYQEGMNFIGGSDQRLLAGIDYIGQKRATPATDVSNPPIYPDIGTTNDNEHFKKDGNTVLSWDGDTMLPQVVQFNHTISNEPQSHPVDGQRHVERVTTGNQTYGLTLNVRRAGGFSKQLDVDYADQLINDTTGKTLVFQIYNTASLYKKYTYTDCGITDMVKNIIIDSDFIAHPTYQVTMAPLTMVAEFKDGLNKTTFYNL</sequence>
<proteinExistence type="predicted"/>